<dbReference type="PIRSF" id="PIRSF029755">
    <property type="entry name" value="UCP029755"/>
    <property type="match status" value="1"/>
</dbReference>
<dbReference type="SUPFAM" id="SSF160920">
    <property type="entry name" value="PSTPO5379-like"/>
    <property type="match status" value="1"/>
</dbReference>
<evidence type="ECO:0000313" key="4">
    <source>
        <dbReference type="EMBL" id="RDI22017.1"/>
    </source>
</evidence>
<dbReference type="AlphaFoldDB" id="A0A370FC35"/>
<dbReference type="InterPro" id="IPR038021">
    <property type="entry name" value="Putative_hydro-lyase"/>
</dbReference>
<dbReference type="GO" id="GO:0016829">
    <property type="term" value="F:lyase activity"/>
    <property type="evidence" value="ECO:0007669"/>
    <property type="project" value="UniProtKB-KW"/>
</dbReference>
<dbReference type="Proteomes" id="UP000255265">
    <property type="component" value="Unassembled WGS sequence"/>
</dbReference>
<dbReference type="PANTHER" id="PTHR32022">
    <property type="entry name" value="D-GLUTAMATE CYCLASE, MITOCHONDRIAL"/>
    <property type="match status" value="1"/>
</dbReference>
<evidence type="ECO:0000256" key="3">
    <source>
        <dbReference type="HAMAP-Rule" id="MF_01830"/>
    </source>
</evidence>
<evidence type="ECO:0000313" key="5">
    <source>
        <dbReference type="Proteomes" id="UP000255265"/>
    </source>
</evidence>
<keyword evidence="2 3" id="KW-0456">Lyase</keyword>
<dbReference type="NCBIfam" id="NF003969">
    <property type="entry name" value="PRK05463.1"/>
    <property type="match status" value="1"/>
</dbReference>
<accession>A0A370FC35</accession>
<dbReference type="InterPro" id="IPR016938">
    <property type="entry name" value="UPF0317"/>
</dbReference>
<dbReference type="EC" id="4.2.1.-" evidence="3"/>
<sequence>MSLPQIWQQPAELRQAIRRKEFRGHTAGQAPGYAQGNLAILPRAYADEFLRFCRLNPKPCPVIGMTEPGDPRVPELGADIDLRFDVPGYCVFRDGEKVGEVADLGELWQDDMVGFVLGCSLSFEAALLDALVPVRHIDDDHTVPMYNTNLPNGQAGRFGGNMVVSMRPMTPAQAIRAIQVTSRFPAVHGAPVHFGDPAAIGIADLARPDYGVPSEIREGEVPVFWACGVTPQQAIRVARPPLAFTHKPGHMLVADVRNSELAAF</sequence>
<gene>
    <name evidence="4" type="ORF">DFR41_108141</name>
</gene>
<comment type="similarity">
    <text evidence="1 3">Belongs to the D-glutamate cyclase family.</text>
</comment>
<evidence type="ECO:0000256" key="2">
    <source>
        <dbReference type="ARBA" id="ARBA00023239"/>
    </source>
</evidence>
<protein>
    <recommendedName>
        <fullName evidence="3">Putative hydro-lyase DFR41_108141</fullName>
        <ecNumber evidence="3">4.2.1.-</ecNumber>
    </recommendedName>
</protein>
<dbReference type="InterPro" id="IPR009906">
    <property type="entry name" value="D-Glu_cyclase"/>
</dbReference>
<dbReference type="FunFam" id="3.30.2040.10:FF:000001">
    <property type="entry name" value="D-glutamate cyclase, mitochondrial"/>
    <property type="match status" value="1"/>
</dbReference>
<dbReference type="OrthoDB" id="149585at2"/>
<dbReference type="HAMAP" id="MF_01830">
    <property type="entry name" value="Hydro_lyase"/>
    <property type="match status" value="1"/>
</dbReference>
<dbReference type="EMBL" id="QQAV01000008">
    <property type="protein sequence ID" value="RDI22017.1"/>
    <property type="molecule type" value="Genomic_DNA"/>
</dbReference>
<dbReference type="STRING" id="433924.NS331_01365"/>
<proteinExistence type="inferred from homology"/>
<evidence type="ECO:0000256" key="1">
    <source>
        <dbReference type="ARBA" id="ARBA00007896"/>
    </source>
</evidence>
<dbReference type="Gene3D" id="3.30.2040.10">
    <property type="entry name" value="PSTPO5379-like domain"/>
    <property type="match status" value="1"/>
</dbReference>
<dbReference type="RefSeq" id="WP_017762352.1">
    <property type="nucleotide sequence ID" value="NZ_QQAV01000008.1"/>
</dbReference>
<comment type="caution">
    <text evidence="4">The sequence shown here is derived from an EMBL/GenBank/DDBJ whole genome shotgun (WGS) entry which is preliminary data.</text>
</comment>
<keyword evidence="5" id="KW-1185">Reference proteome</keyword>
<organism evidence="4 5">
    <name type="scientific">Pseudacidovorax intermedius</name>
    <dbReference type="NCBI Taxonomy" id="433924"/>
    <lineage>
        <taxon>Bacteria</taxon>
        <taxon>Pseudomonadati</taxon>
        <taxon>Pseudomonadota</taxon>
        <taxon>Betaproteobacteria</taxon>
        <taxon>Burkholderiales</taxon>
        <taxon>Comamonadaceae</taxon>
        <taxon>Pseudacidovorax</taxon>
    </lineage>
</organism>
<dbReference type="Pfam" id="PF07286">
    <property type="entry name" value="D-Glu_cyclase"/>
    <property type="match status" value="1"/>
</dbReference>
<reference evidence="4 5" key="1">
    <citation type="submission" date="2018-07" db="EMBL/GenBank/DDBJ databases">
        <title>Genomic Encyclopedia of Type Strains, Phase IV (KMG-IV): sequencing the most valuable type-strain genomes for metagenomic binning, comparative biology and taxonomic classification.</title>
        <authorList>
            <person name="Goeker M."/>
        </authorList>
    </citation>
    <scope>NUCLEOTIDE SEQUENCE [LARGE SCALE GENOMIC DNA]</scope>
    <source>
        <strain evidence="4 5">DSM 21352</strain>
    </source>
</reference>
<dbReference type="PANTHER" id="PTHR32022:SF10">
    <property type="entry name" value="D-GLUTAMATE CYCLASE, MITOCHONDRIAL"/>
    <property type="match status" value="1"/>
</dbReference>
<name>A0A370FC35_9BURK</name>
<dbReference type="Gene3D" id="3.40.1640.10">
    <property type="entry name" value="PSTPO5379-like"/>
    <property type="match status" value="1"/>
</dbReference>